<accession>A0AAD2VQN4</accession>
<dbReference type="Gene3D" id="3.90.75.20">
    <property type="match status" value="1"/>
</dbReference>
<feature type="region of interest" description="Disordered" evidence="1">
    <location>
        <begin position="54"/>
        <end position="85"/>
    </location>
</feature>
<evidence type="ECO:0000313" key="3">
    <source>
        <dbReference type="EMBL" id="ELR5217870.1"/>
    </source>
</evidence>
<dbReference type="GO" id="GO:0004519">
    <property type="term" value="F:endonuclease activity"/>
    <property type="evidence" value="ECO:0007669"/>
    <property type="project" value="UniProtKB-KW"/>
</dbReference>
<proteinExistence type="predicted"/>
<dbReference type="InterPro" id="IPR003615">
    <property type="entry name" value="HNH_nuc"/>
</dbReference>
<keyword evidence="3" id="KW-0378">Hydrolase</keyword>
<comment type="caution">
    <text evidence="3">The sequence shown here is derived from an EMBL/GenBank/DDBJ whole genome shotgun (WGS) entry which is preliminary data.</text>
</comment>
<feature type="domain" description="HNH nuclease" evidence="2">
    <location>
        <begin position="115"/>
        <end position="159"/>
    </location>
</feature>
<gene>
    <name evidence="4" type="ORF">M0K77_002383</name>
    <name evidence="3" type="ORF">M0K77_RS11915</name>
</gene>
<evidence type="ECO:0000256" key="1">
    <source>
        <dbReference type="SAM" id="MobiDB-lite"/>
    </source>
</evidence>
<sequence length="197" mass="22367">MSRFVHTDKMCGWMRKHYLLPLPELTDAFNQAFNVSRTKDEINGFRKRLKLKTGRSGTFPKGNVPANKGKKGLKGANSGSFKKNNIPHNYQPIGTEVITTDGYIKVKIGHPRKWKHKHILVWEKHNGPVPKGHIIKFIDCNPLNCSIDNLMAITRSEHGVINRFFSGAPPEYKDAVLQLAKIKIAIRGIETKRQDQC</sequence>
<keyword evidence="3" id="KW-0255">Endonuclease</keyword>
<protein>
    <submittedName>
        <fullName evidence="3">HNH endonuclease</fullName>
    </submittedName>
</protein>
<dbReference type="AlphaFoldDB" id="A0AAD2VQN4"/>
<evidence type="ECO:0000313" key="4">
    <source>
        <dbReference type="EMBL" id="EMR4590057.1"/>
    </source>
</evidence>
<reference evidence="3" key="1">
    <citation type="submission" date="2023-10" db="EMBL/GenBank/DDBJ databases">
        <authorList>
            <consortium name="Clinical and Environmental Microbiology Branch: Whole genome sequencing antimicrobial resistance pathogens in the healthcare setting"/>
        </authorList>
    </citation>
    <scope>NUCLEOTIDE SEQUENCE</scope>
    <source>
        <strain evidence="3">2020QW-00022</strain>
    </source>
</reference>
<dbReference type="SUPFAM" id="SSF54060">
    <property type="entry name" value="His-Me finger endonucleases"/>
    <property type="match status" value="1"/>
</dbReference>
<dbReference type="EMBL" id="ABEXCJ050000003">
    <property type="protein sequence ID" value="EMR4590057.1"/>
    <property type="molecule type" value="Genomic_DNA"/>
</dbReference>
<organism evidence="3">
    <name type="scientific">Providencia rettgeri</name>
    <dbReference type="NCBI Taxonomy" id="587"/>
    <lineage>
        <taxon>Bacteria</taxon>
        <taxon>Pseudomonadati</taxon>
        <taxon>Pseudomonadota</taxon>
        <taxon>Gammaproteobacteria</taxon>
        <taxon>Enterobacterales</taxon>
        <taxon>Morganellaceae</taxon>
        <taxon>Providencia</taxon>
    </lineage>
</organism>
<dbReference type="EMBL" id="ABEXCJ040000003">
    <property type="protein sequence ID" value="ELR5217870.1"/>
    <property type="molecule type" value="Genomic_DNA"/>
</dbReference>
<keyword evidence="3" id="KW-0540">Nuclease</keyword>
<dbReference type="InterPro" id="IPR044925">
    <property type="entry name" value="His-Me_finger_sf"/>
</dbReference>
<dbReference type="Pfam" id="PF13392">
    <property type="entry name" value="HNH_3"/>
    <property type="match status" value="1"/>
</dbReference>
<name>A0AAD2VQN4_PRORE</name>
<evidence type="ECO:0000259" key="2">
    <source>
        <dbReference type="Pfam" id="PF13392"/>
    </source>
</evidence>